<feature type="binding site" evidence="4">
    <location>
        <begin position="241"/>
        <end position="245"/>
    </location>
    <ligand>
        <name>FAD</name>
        <dbReference type="ChEBI" id="CHEBI:57692"/>
    </ligand>
</feature>
<gene>
    <name evidence="8" type="ORF">FB389_2040</name>
</gene>
<dbReference type="AlphaFoldDB" id="A0A542SRT8"/>
<reference evidence="8 9" key="1">
    <citation type="submission" date="2019-06" db="EMBL/GenBank/DDBJ databases">
        <title>Sequencing the genomes of 1000 actinobacteria strains.</title>
        <authorList>
            <person name="Klenk H.-P."/>
        </authorList>
    </citation>
    <scope>NUCLEOTIDE SEQUENCE [LARGE SCALE GENOMIC DNA]</scope>
    <source>
        <strain evidence="8 9">DSM 10596</strain>
    </source>
</reference>
<dbReference type="Pfam" id="PF00875">
    <property type="entry name" value="DNA_photolyase"/>
    <property type="match status" value="1"/>
</dbReference>
<dbReference type="Gene3D" id="3.40.50.620">
    <property type="entry name" value="HUPs"/>
    <property type="match status" value="1"/>
</dbReference>
<evidence type="ECO:0000256" key="1">
    <source>
        <dbReference type="ARBA" id="ARBA00022630"/>
    </source>
</evidence>
<evidence type="ECO:0000256" key="6">
    <source>
        <dbReference type="RuleBase" id="RU004182"/>
    </source>
</evidence>
<dbReference type="PANTHER" id="PTHR11455">
    <property type="entry name" value="CRYPTOCHROME"/>
    <property type="match status" value="1"/>
</dbReference>
<dbReference type="InterPro" id="IPR018394">
    <property type="entry name" value="DNA_photolyase_1_CS_C"/>
</dbReference>
<dbReference type="Proteomes" id="UP000316181">
    <property type="component" value="Unassembled WGS sequence"/>
</dbReference>
<evidence type="ECO:0000256" key="3">
    <source>
        <dbReference type="ARBA" id="ARBA00022991"/>
    </source>
</evidence>
<dbReference type="InterPro" id="IPR006050">
    <property type="entry name" value="DNA_photolyase_N"/>
</dbReference>
<comment type="cofactor">
    <cofactor evidence="4">
        <name>FAD</name>
        <dbReference type="ChEBI" id="CHEBI:57692"/>
    </cofactor>
    <text evidence="4">Binds 1 FAD per subunit.</text>
</comment>
<proteinExistence type="inferred from homology"/>
<dbReference type="Pfam" id="PF03441">
    <property type="entry name" value="FAD_binding_7"/>
    <property type="match status" value="1"/>
</dbReference>
<evidence type="ECO:0000313" key="9">
    <source>
        <dbReference type="Proteomes" id="UP000316181"/>
    </source>
</evidence>
<dbReference type="InterPro" id="IPR002081">
    <property type="entry name" value="Cryptochrome/DNA_photolyase_1"/>
</dbReference>
<dbReference type="Gene3D" id="1.25.40.80">
    <property type="match status" value="1"/>
</dbReference>
<dbReference type="OrthoDB" id="9772484at2"/>
<dbReference type="PROSITE" id="PS51645">
    <property type="entry name" value="PHR_CRY_ALPHA_BETA"/>
    <property type="match status" value="1"/>
</dbReference>
<dbReference type="Gene3D" id="1.10.579.10">
    <property type="entry name" value="DNA Cyclobutane Dipyrimidine Photolyase, subunit A, domain 3"/>
    <property type="match status" value="1"/>
</dbReference>
<evidence type="ECO:0000256" key="2">
    <source>
        <dbReference type="ARBA" id="ARBA00022827"/>
    </source>
</evidence>
<dbReference type="EMBL" id="VFNV01000001">
    <property type="protein sequence ID" value="TQK77315.1"/>
    <property type="molecule type" value="Genomic_DNA"/>
</dbReference>
<evidence type="ECO:0000313" key="8">
    <source>
        <dbReference type="EMBL" id="TQK77315.1"/>
    </source>
</evidence>
<keyword evidence="9" id="KW-1185">Reference proteome</keyword>
<dbReference type="PROSITE" id="PS00691">
    <property type="entry name" value="DNA_PHOTOLYASES_1_2"/>
    <property type="match status" value="1"/>
</dbReference>
<dbReference type="RefSeq" id="WP_142113207.1">
    <property type="nucleotide sequence ID" value="NZ_BAAATB010000006.1"/>
</dbReference>
<feature type="binding site" evidence="4">
    <location>
        <begin position="377"/>
        <end position="379"/>
    </location>
    <ligand>
        <name>FAD</name>
        <dbReference type="ChEBI" id="CHEBI:57692"/>
    </ligand>
</feature>
<dbReference type="GO" id="GO:0071949">
    <property type="term" value="F:FAD binding"/>
    <property type="evidence" value="ECO:0007669"/>
    <property type="project" value="TreeGrafter"/>
</dbReference>
<evidence type="ECO:0000256" key="4">
    <source>
        <dbReference type="PIRSR" id="PIRSR602081-1"/>
    </source>
</evidence>
<feature type="site" description="Electron transfer via tryptophanyl radical" evidence="5">
    <location>
        <position position="387"/>
    </location>
</feature>
<sequence>MSSAPVVVWFRDDLRIADNPALCAAADQRAPVIALYVLDEESSGIRPLGGAAKWWLHHSLSALQADLADHGIPLVLRHGAALAEVVDIVGQVGARAVVWNRRYGGPERSVDTEVKASLSAAGIEVESFAASLLFEPWMIRTRNGDPYSVFAPFWKACNAAPPPRLPLSVPERINRSADLTGVTRLEMDELALLPKHPDWASGLRAAWRPGEASAQRALADFFDGSLRTYASDREIPGTPGTSRLSPHLRWGEISPFQAWHAAKVMRQEASEGVRAFLSELGWREFAWHTLFHSPDLATANWRPGFDAFPWPAIRPDLLTAWQEGRTGFRLVDAGMRELWRTGWMHNRVRMVTASFLTKNLLVDWREGERWFWDTLVDADSASNPFNWQWVAGSGPDSSPYFRVFNPELQAAKFDPADRYTRANIEEWRTGEYPDPIVDLRETRANALDAYEIVRNRP</sequence>
<dbReference type="InterPro" id="IPR014729">
    <property type="entry name" value="Rossmann-like_a/b/a_fold"/>
</dbReference>
<keyword evidence="3 6" id="KW-0157">Chromophore</keyword>
<evidence type="ECO:0000256" key="5">
    <source>
        <dbReference type="PIRSR" id="PIRSR602081-2"/>
    </source>
</evidence>
<feature type="binding site" evidence="4">
    <location>
        <position position="229"/>
    </location>
    <ligand>
        <name>FAD</name>
        <dbReference type="ChEBI" id="CHEBI:57692"/>
    </ligand>
</feature>
<dbReference type="InterPro" id="IPR036134">
    <property type="entry name" value="Crypto/Photolyase_FAD-like_sf"/>
</dbReference>
<dbReference type="GO" id="GO:0003677">
    <property type="term" value="F:DNA binding"/>
    <property type="evidence" value="ECO:0007669"/>
    <property type="project" value="TreeGrafter"/>
</dbReference>
<feature type="binding site" evidence="4">
    <location>
        <position position="276"/>
    </location>
    <ligand>
        <name>FAD</name>
        <dbReference type="ChEBI" id="CHEBI:57692"/>
    </ligand>
</feature>
<keyword evidence="2 4" id="KW-0274">FAD</keyword>
<dbReference type="PRINTS" id="PR00147">
    <property type="entry name" value="DNAPHOTLYASE"/>
</dbReference>
<protein>
    <submittedName>
        <fullName evidence="8">Deoxyribodipyrimidine photo-lyase type I</fullName>
    </submittedName>
</protein>
<evidence type="ECO:0000259" key="7">
    <source>
        <dbReference type="PROSITE" id="PS51645"/>
    </source>
</evidence>
<dbReference type="InterPro" id="IPR036155">
    <property type="entry name" value="Crypto/Photolyase_N_sf"/>
</dbReference>
<organism evidence="8 9">
    <name type="scientific">Rarobacter incanus</name>
    <dbReference type="NCBI Taxonomy" id="153494"/>
    <lineage>
        <taxon>Bacteria</taxon>
        <taxon>Bacillati</taxon>
        <taxon>Actinomycetota</taxon>
        <taxon>Actinomycetes</taxon>
        <taxon>Micrococcales</taxon>
        <taxon>Rarobacteraceae</taxon>
        <taxon>Rarobacter</taxon>
    </lineage>
</organism>
<keyword evidence="1 4" id="KW-0285">Flavoprotein</keyword>
<dbReference type="SUPFAM" id="SSF48173">
    <property type="entry name" value="Cryptochrome/photolyase FAD-binding domain"/>
    <property type="match status" value="1"/>
</dbReference>
<dbReference type="GO" id="GO:0006950">
    <property type="term" value="P:response to stress"/>
    <property type="evidence" value="ECO:0007669"/>
    <property type="project" value="UniProtKB-ARBA"/>
</dbReference>
<comment type="caution">
    <text evidence="8">The sequence shown here is derived from an EMBL/GenBank/DDBJ whole genome shotgun (WGS) entry which is preliminary data.</text>
</comment>
<dbReference type="SUPFAM" id="SSF52425">
    <property type="entry name" value="Cryptochrome/photolyase, N-terminal domain"/>
    <property type="match status" value="1"/>
</dbReference>
<dbReference type="InterPro" id="IPR005101">
    <property type="entry name" value="Cryptochr/Photolyase_FAD-bd"/>
</dbReference>
<feature type="site" description="Electron transfer via tryptophanyl radical" evidence="5">
    <location>
        <position position="310"/>
    </location>
</feature>
<dbReference type="PANTHER" id="PTHR11455:SF9">
    <property type="entry name" value="CRYPTOCHROME CIRCADIAN CLOCK 5 ISOFORM X1"/>
    <property type="match status" value="1"/>
</dbReference>
<accession>A0A542SRT8</accession>
<keyword evidence="8" id="KW-0456">Lyase</keyword>
<dbReference type="GO" id="GO:0006139">
    <property type="term" value="P:nucleobase-containing compound metabolic process"/>
    <property type="evidence" value="ECO:0007669"/>
    <property type="project" value="UniProtKB-ARBA"/>
</dbReference>
<name>A0A542SRT8_9MICO</name>
<comment type="similarity">
    <text evidence="6">Belongs to the DNA photolyase family.</text>
</comment>
<feature type="site" description="Electron transfer via tryptophanyl radical" evidence="5">
    <location>
        <position position="364"/>
    </location>
</feature>
<dbReference type="GO" id="GO:0003904">
    <property type="term" value="F:deoxyribodipyrimidine photo-lyase activity"/>
    <property type="evidence" value="ECO:0007669"/>
    <property type="project" value="TreeGrafter"/>
</dbReference>
<dbReference type="GO" id="GO:0009416">
    <property type="term" value="P:response to light stimulus"/>
    <property type="evidence" value="ECO:0007669"/>
    <property type="project" value="TreeGrafter"/>
</dbReference>
<feature type="domain" description="Photolyase/cryptochrome alpha/beta" evidence="7">
    <location>
        <begin position="4"/>
        <end position="133"/>
    </location>
</feature>